<feature type="region of interest" description="Disordered" evidence="1">
    <location>
        <begin position="286"/>
        <end position="324"/>
    </location>
</feature>
<organism evidence="2">
    <name type="scientific">uncultured Solirubrobacteraceae bacterium</name>
    <dbReference type="NCBI Taxonomy" id="1162706"/>
    <lineage>
        <taxon>Bacteria</taxon>
        <taxon>Bacillati</taxon>
        <taxon>Actinomycetota</taxon>
        <taxon>Thermoleophilia</taxon>
        <taxon>Solirubrobacterales</taxon>
        <taxon>Solirubrobacteraceae</taxon>
        <taxon>environmental samples</taxon>
    </lineage>
</organism>
<evidence type="ECO:0000256" key="1">
    <source>
        <dbReference type="SAM" id="MobiDB-lite"/>
    </source>
</evidence>
<feature type="compositionally biased region" description="Low complexity" evidence="1">
    <location>
        <begin position="144"/>
        <end position="158"/>
    </location>
</feature>
<proteinExistence type="predicted"/>
<feature type="compositionally biased region" description="Basic and acidic residues" evidence="1">
    <location>
        <begin position="107"/>
        <end position="124"/>
    </location>
</feature>
<sequence>ATTSHRHPAGVRADRLGRPRRPHPDRVHRRRRAADRLGPRLPGLAELQRRQPGAGDADPRPDRVRQPPAHRRRRLPVPPGLRGVVPPPPLPARPDADRRPAAARRPRPGDPRRDDGPVRPRPELGDGPPHALHAAHRGRRGARLARAPRAGEPPAGHRSPGDLGAPRARPVRLHRDLRGHGRHGRRPPRRRGGHGRRGRAARLVRRRHPRMGDQGARAPGRRARLRHPRRVVPAAPARHGRRRAAAAHRRLPAARRAGRGRHRAVPPRAAGRDRLGARRARLPDLDLAAVGGRGRRAARPPRAGSRTARARGGRGGARARRRAL</sequence>
<feature type="compositionally biased region" description="Basic and acidic residues" evidence="1">
    <location>
        <begin position="12"/>
        <end position="25"/>
    </location>
</feature>
<dbReference type="AlphaFoldDB" id="A0A6J4U3T5"/>
<feature type="compositionally biased region" description="Basic residues" evidence="1">
    <location>
        <begin position="238"/>
        <end position="265"/>
    </location>
</feature>
<gene>
    <name evidence="2" type="ORF">AVDCRST_MAG30-4639</name>
</gene>
<accession>A0A6J4U3T5</accession>
<feature type="compositionally biased region" description="Basic residues" evidence="1">
    <location>
        <begin position="308"/>
        <end position="324"/>
    </location>
</feature>
<feature type="compositionally biased region" description="Basic residues" evidence="1">
    <location>
        <begin position="133"/>
        <end position="143"/>
    </location>
</feature>
<name>A0A6J4U3T5_9ACTN</name>
<reference evidence="2" key="1">
    <citation type="submission" date="2020-02" db="EMBL/GenBank/DDBJ databases">
        <authorList>
            <person name="Meier V. D."/>
        </authorList>
    </citation>
    <scope>NUCLEOTIDE SEQUENCE</scope>
    <source>
        <strain evidence="2">AVDCRST_MAG30</strain>
    </source>
</reference>
<feature type="non-terminal residue" evidence="2">
    <location>
        <position position="324"/>
    </location>
</feature>
<feature type="region of interest" description="Disordered" evidence="1">
    <location>
        <begin position="1"/>
        <end position="273"/>
    </location>
</feature>
<evidence type="ECO:0000313" key="2">
    <source>
        <dbReference type="EMBL" id="CAA9539955.1"/>
    </source>
</evidence>
<protein>
    <submittedName>
        <fullName evidence="2">Heme A synthase, cytochrome oxidase biogenesis protein Cox15-CtaA</fullName>
    </submittedName>
</protein>
<feature type="compositionally biased region" description="Basic residues" evidence="1">
    <location>
        <begin position="180"/>
        <end position="209"/>
    </location>
</feature>
<feature type="non-terminal residue" evidence="2">
    <location>
        <position position="1"/>
    </location>
</feature>
<dbReference type="EMBL" id="CADCVS010000610">
    <property type="protein sequence ID" value="CAA9539955.1"/>
    <property type="molecule type" value="Genomic_DNA"/>
</dbReference>
<feature type="compositionally biased region" description="Basic residues" evidence="1">
    <location>
        <begin position="219"/>
        <end position="230"/>
    </location>
</feature>